<accession>A0ACC5VRL5</accession>
<dbReference type="EMBL" id="JABYQT010000002">
    <property type="protein sequence ID" value="MBZ5486911.1"/>
    <property type="molecule type" value="Genomic_DNA"/>
</dbReference>
<organism evidence="1 2">
    <name type="scientific">Vreelandella aquamarina</name>
    <dbReference type="NCBI Taxonomy" id="77097"/>
    <lineage>
        <taxon>Bacteria</taxon>
        <taxon>Pseudomonadati</taxon>
        <taxon>Pseudomonadota</taxon>
        <taxon>Gammaproteobacteria</taxon>
        <taxon>Oceanospirillales</taxon>
        <taxon>Halomonadaceae</taxon>
        <taxon>Vreelandella</taxon>
    </lineage>
</organism>
<evidence type="ECO:0000313" key="2">
    <source>
        <dbReference type="Proteomes" id="UP001319846"/>
    </source>
</evidence>
<comment type="caution">
    <text evidence="1">The sequence shown here is derived from an EMBL/GenBank/DDBJ whole genome shotgun (WGS) entry which is preliminary data.</text>
</comment>
<name>A0ACC5VRL5_9GAMM</name>
<protein>
    <submittedName>
        <fullName evidence="1">Uncharacterized protein</fullName>
    </submittedName>
</protein>
<sequence>MSDRLILRIAAAAVVIALIYQPYIWNSRPAGYSFFWSPRGLPDTGMIIAEILGILAVSLLLVFANRSK</sequence>
<keyword evidence="2" id="KW-1185">Reference proteome</keyword>
<proteinExistence type="predicted"/>
<reference evidence="1" key="1">
    <citation type="submission" date="2020-06" db="EMBL/GenBank/DDBJ databases">
        <title>Whole Genome Sequence of Halomonas aquamarina MB598.</title>
        <authorList>
            <person name="Pervaiz M."/>
            <person name="Fariq A."/>
            <person name="Yasmin A."/>
            <person name="Welch M."/>
        </authorList>
    </citation>
    <scope>NUCLEOTIDE SEQUENCE</scope>
    <source>
        <strain evidence="1">MB598</strain>
    </source>
</reference>
<evidence type="ECO:0000313" key="1">
    <source>
        <dbReference type="EMBL" id="MBZ5486911.1"/>
    </source>
</evidence>
<dbReference type="Proteomes" id="UP001319846">
    <property type="component" value="Unassembled WGS sequence"/>
</dbReference>
<gene>
    <name evidence="1" type="ORF">HW452_05165</name>
</gene>